<dbReference type="InterPro" id="IPR001781">
    <property type="entry name" value="Znf_LIM"/>
</dbReference>
<evidence type="ECO:0000256" key="4">
    <source>
        <dbReference type="ARBA" id="ARBA00023038"/>
    </source>
</evidence>
<evidence type="ECO:0000256" key="6">
    <source>
        <dbReference type="PROSITE-ProRule" id="PRU00125"/>
    </source>
</evidence>
<dbReference type="PANTHER" id="PTHR32083">
    <property type="entry name" value="CILIA AND FLAGELLA-ASSOCIATED PROTEIN 58-RELATED"/>
    <property type="match status" value="1"/>
</dbReference>
<gene>
    <name evidence="11" type="ORF">PAL_GLEAN10021671</name>
</gene>
<dbReference type="SUPFAM" id="SSF50156">
    <property type="entry name" value="PDZ domain-like"/>
    <property type="match status" value="1"/>
</dbReference>
<evidence type="ECO:0000313" key="11">
    <source>
        <dbReference type="EMBL" id="ELK08843.1"/>
    </source>
</evidence>
<proteinExistence type="predicted"/>
<dbReference type="InterPro" id="IPR006643">
    <property type="entry name" value="Zasp-like_motif"/>
</dbReference>
<comment type="subcellular location">
    <subcellularLocation>
        <location evidence="1">Cytoplasm</location>
        <location evidence="1">Myofibril</location>
        <location evidence="1">Sarcomere</location>
        <location evidence="1">Z line</location>
    </subcellularLocation>
</comment>
<evidence type="ECO:0000256" key="2">
    <source>
        <dbReference type="ARBA" id="ARBA00022723"/>
    </source>
</evidence>
<evidence type="ECO:0000256" key="5">
    <source>
        <dbReference type="ARBA" id="ARBA00023054"/>
    </source>
</evidence>
<feature type="compositionally biased region" description="Low complexity" evidence="8">
    <location>
        <begin position="184"/>
        <end position="196"/>
    </location>
</feature>
<dbReference type="SMART" id="SM00228">
    <property type="entry name" value="PDZ"/>
    <property type="match status" value="1"/>
</dbReference>
<dbReference type="PROSITE" id="PS50106">
    <property type="entry name" value="PDZ"/>
    <property type="match status" value="1"/>
</dbReference>
<dbReference type="GO" id="GO:0005856">
    <property type="term" value="C:cytoskeleton"/>
    <property type="evidence" value="ECO:0007669"/>
    <property type="project" value="TreeGrafter"/>
</dbReference>
<dbReference type="SMART" id="SM00132">
    <property type="entry name" value="LIM"/>
    <property type="match status" value="1"/>
</dbReference>
<dbReference type="Pfam" id="PF15936">
    <property type="entry name" value="DUF4749"/>
    <property type="match status" value="2"/>
</dbReference>
<evidence type="ECO:0000256" key="1">
    <source>
        <dbReference type="ARBA" id="ARBA00004216"/>
    </source>
</evidence>
<dbReference type="InterPro" id="IPR036034">
    <property type="entry name" value="PDZ_sf"/>
</dbReference>
<dbReference type="CDD" id="cd06753">
    <property type="entry name" value="PDZ_PDLIM-like"/>
    <property type="match status" value="1"/>
</dbReference>
<organism evidence="11 12">
    <name type="scientific">Pteropus alecto</name>
    <name type="common">Black flying fox</name>
    <dbReference type="NCBI Taxonomy" id="9402"/>
    <lineage>
        <taxon>Eukaryota</taxon>
        <taxon>Metazoa</taxon>
        <taxon>Chordata</taxon>
        <taxon>Craniata</taxon>
        <taxon>Vertebrata</taxon>
        <taxon>Euteleostomi</taxon>
        <taxon>Mammalia</taxon>
        <taxon>Eutheria</taxon>
        <taxon>Laurasiatheria</taxon>
        <taxon>Chiroptera</taxon>
        <taxon>Yinpterochiroptera</taxon>
        <taxon>Pteropodoidea</taxon>
        <taxon>Pteropodidae</taxon>
        <taxon>Pteropodinae</taxon>
        <taxon>Pteropus</taxon>
    </lineage>
</organism>
<keyword evidence="4 6" id="KW-0440">LIM domain</keyword>
<evidence type="ECO:0000256" key="3">
    <source>
        <dbReference type="ARBA" id="ARBA00022833"/>
    </source>
</evidence>
<dbReference type="PANTHER" id="PTHR32083:SF32">
    <property type="entry name" value="COILED-COIL DOMAIN-CONTAINING PROTEIN 110"/>
    <property type="match status" value="1"/>
</dbReference>
<evidence type="ECO:0000313" key="12">
    <source>
        <dbReference type="Proteomes" id="UP000010552"/>
    </source>
</evidence>
<keyword evidence="2 6" id="KW-0479">Metal-binding</keyword>
<keyword evidence="12" id="KW-1185">Reference proteome</keyword>
<dbReference type="FunFam" id="2.30.42.10:FF:000055">
    <property type="entry name" value="PDZ and LIM domain protein 3"/>
    <property type="match status" value="1"/>
</dbReference>
<feature type="compositionally biased region" description="Polar residues" evidence="8">
    <location>
        <begin position="169"/>
        <end position="179"/>
    </location>
</feature>
<feature type="domain" description="PDZ" evidence="10">
    <location>
        <begin position="9"/>
        <end position="84"/>
    </location>
</feature>
<feature type="region of interest" description="Disordered" evidence="8">
    <location>
        <begin position="165"/>
        <end position="196"/>
    </location>
</feature>
<dbReference type="EMBL" id="KB030862">
    <property type="protein sequence ID" value="ELK08843.1"/>
    <property type="molecule type" value="Genomic_DNA"/>
</dbReference>
<dbReference type="Pfam" id="PF00412">
    <property type="entry name" value="LIM"/>
    <property type="match status" value="1"/>
</dbReference>
<dbReference type="Gene3D" id="2.30.42.10">
    <property type="match status" value="1"/>
</dbReference>
<evidence type="ECO:0000256" key="8">
    <source>
        <dbReference type="SAM" id="MobiDB-lite"/>
    </source>
</evidence>
<dbReference type="InterPro" id="IPR031847">
    <property type="entry name" value="PDLI1-4/Zasp-like_mid"/>
</dbReference>
<dbReference type="GO" id="GO:0046872">
    <property type="term" value="F:metal ion binding"/>
    <property type="evidence" value="ECO:0007669"/>
    <property type="project" value="UniProtKB-KW"/>
</dbReference>
<dbReference type="Proteomes" id="UP000010552">
    <property type="component" value="Unassembled WGS sequence"/>
</dbReference>
<dbReference type="InterPro" id="IPR001478">
    <property type="entry name" value="PDZ"/>
</dbReference>
<evidence type="ECO:0000256" key="7">
    <source>
        <dbReference type="SAM" id="Coils"/>
    </source>
</evidence>
<dbReference type="AlphaFoldDB" id="L5KEB4"/>
<keyword evidence="5 7" id="KW-0175">Coiled coil</keyword>
<dbReference type="SUPFAM" id="SSF57716">
    <property type="entry name" value="Glucocorticoid receptor-like (DNA-binding domain)"/>
    <property type="match status" value="1"/>
</dbReference>
<dbReference type="PROSITE" id="PS50023">
    <property type="entry name" value="LIM_DOMAIN_2"/>
    <property type="match status" value="1"/>
</dbReference>
<dbReference type="Pfam" id="PF00595">
    <property type="entry name" value="PDZ"/>
    <property type="match status" value="1"/>
</dbReference>
<keyword evidence="3 6" id="KW-0862">Zinc</keyword>
<feature type="coiled-coil region" evidence="7">
    <location>
        <begin position="716"/>
        <end position="1062"/>
    </location>
</feature>
<reference evidence="12" key="1">
    <citation type="journal article" date="2013" name="Science">
        <title>Comparative analysis of bat genomes provides insight into the evolution of flight and immunity.</title>
        <authorList>
            <person name="Zhang G."/>
            <person name="Cowled C."/>
            <person name="Shi Z."/>
            <person name="Huang Z."/>
            <person name="Bishop-Lilly K.A."/>
            <person name="Fang X."/>
            <person name="Wynne J.W."/>
            <person name="Xiong Z."/>
            <person name="Baker M.L."/>
            <person name="Zhao W."/>
            <person name="Tachedjian M."/>
            <person name="Zhu Y."/>
            <person name="Zhou P."/>
            <person name="Jiang X."/>
            <person name="Ng J."/>
            <person name="Yang L."/>
            <person name="Wu L."/>
            <person name="Xiao J."/>
            <person name="Feng Y."/>
            <person name="Chen Y."/>
            <person name="Sun X."/>
            <person name="Zhang Y."/>
            <person name="Marsh G.A."/>
            <person name="Crameri G."/>
            <person name="Broder C.C."/>
            <person name="Frey K.G."/>
            <person name="Wang L.F."/>
            <person name="Wang J."/>
        </authorList>
    </citation>
    <scope>NUCLEOTIDE SEQUENCE [LARGE SCALE GENOMIC DNA]</scope>
</reference>
<name>L5KEB4_PTEAL</name>
<dbReference type="FunCoup" id="L5KEB4">
    <property type="interactions" value="2"/>
</dbReference>
<evidence type="ECO:0000259" key="9">
    <source>
        <dbReference type="PROSITE" id="PS50023"/>
    </source>
</evidence>
<dbReference type="GO" id="GO:0030018">
    <property type="term" value="C:Z disc"/>
    <property type="evidence" value="ECO:0007669"/>
    <property type="project" value="UniProtKB-SubCell"/>
</dbReference>
<accession>L5KEB4</accession>
<dbReference type="InParanoid" id="L5KEB4"/>
<sequence>MPQNVVLPGPAPWGFRLSGGIDFNQPLIITRITPGSKAAAANLCPGDVILAIDGFGTESMTHADAQDRIKAAAHQLCLKIDRAETRLWSPQVSEDGKSHPFKINLESEPQEFKPIGTAHNRKAQPFVAAANIDDKRQVVSASYNSPIGLYSTSNIQDALHGQLRGLIPSSPQNGCSTPSGIDGSSGRSTPSSVSTVSTICPGDLKVAAKMAPNIPLEMELPGVKIVHAQFNTPMQLYSDDNIMETLQGQVSTALGETPSMSEPTASVPPQSDVYRMLHDNRDEPTPPRHGPVVKARDKYRHPECFVCADCNLNLKQKGYFFVEGELYCETHARARTRPPEGYDTALQHQLESFQALRIQTLQNVSMVQSEISEILNKSIIEVENPQFSSEKNLVFNTHIEKPINNHEEILSMEKIHHLEDSKTLHSMEEKLSSDSVNSSSQGINIPSQIHFKDILTLRTSTDNSASNVIMNPSENSDVLKNYNNLYNFLSNAPQNVMSQADTVILDKSKITMPVLEHGFCENLDDICHSIKQMKEELQKSHDRELALTNELQTLKIDTDVQSNSNYDLSPIHKEKINFIKEENIESNLNEDIKSKRISELEALVNKLLPLRETVSKFHVNFCRKCKKLSKSETHRGKKNEKNNKEIPITGKNITDLKFHSRVPRHTLSFFDPAKYEMKDKERQPFVVKQGSVISENDKTSKVNSVTEQCVAKIQYLQNYLKESMQIQKKVTELENENLTLKIKIKPLVFTTQSLIQKIEIYEKQLKNLVEEKNIIQSKLIKTEEDGKECLKELKKIISKYNILQGQNKTLEEKNSQLSLEKQQMIETFDQLKGKEHKTQNDLAIVNNENNRMSIEMESMKTNILLLQDEKEMLEEKTYQLLKEKSSLENELKENQLEIMQLKEKERLAKTEQDTFLQIIETVKNEKINLETTLQESTAARQMMEREIKNIQTYQSTTEENFLKEIKNAKSEASIYKNSLSEMSNECELLSKMLMEIKTDNQILKEELKKHSQENIKFENSISRLAEDKILLENYVRSIENERDTLEFEMRNLQREYLNLSEKICSQHSDLSKIGYISRREKFHYDNCDTYEDTSSPRNRHLASDLKGMYIVVD</sequence>
<dbReference type="SMART" id="SM00735">
    <property type="entry name" value="ZM"/>
    <property type="match status" value="2"/>
</dbReference>
<dbReference type="Gene3D" id="2.10.110.10">
    <property type="entry name" value="Cysteine Rich Protein"/>
    <property type="match status" value="1"/>
</dbReference>
<protein>
    <submittedName>
        <fullName evidence="11">Coiled-coil domain-containing protein 110</fullName>
    </submittedName>
</protein>
<feature type="domain" description="LIM zinc-binding" evidence="9">
    <location>
        <begin position="268"/>
        <end position="338"/>
    </location>
</feature>
<evidence type="ECO:0000259" key="10">
    <source>
        <dbReference type="PROSITE" id="PS50106"/>
    </source>
</evidence>